<feature type="non-terminal residue" evidence="1">
    <location>
        <position position="1"/>
    </location>
</feature>
<keyword evidence="2" id="KW-1185">Reference proteome</keyword>
<evidence type="ECO:0000313" key="2">
    <source>
        <dbReference type="Proteomes" id="UP001283361"/>
    </source>
</evidence>
<protein>
    <submittedName>
        <fullName evidence="1">Uncharacterized protein</fullName>
    </submittedName>
</protein>
<dbReference type="EMBL" id="JAWDGP010007227">
    <property type="protein sequence ID" value="KAK3727840.1"/>
    <property type="molecule type" value="Genomic_DNA"/>
</dbReference>
<dbReference type="AlphaFoldDB" id="A0AAE0Y1A2"/>
<proteinExistence type="predicted"/>
<comment type="caution">
    <text evidence="1">The sequence shown here is derived from an EMBL/GenBank/DDBJ whole genome shotgun (WGS) entry which is preliminary data.</text>
</comment>
<reference evidence="1" key="1">
    <citation type="journal article" date="2023" name="G3 (Bethesda)">
        <title>A reference genome for the long-term kleptoplast-retaining sea slug Elysia crispata morphotype clarki.</title>
        <authorList>
            <person name="Eastman K.E."/>
            <person name="Pendleton A.L."/>
            <person name="Shaikh M.A."/>
            <person name="Suttiyut T."/>
            <person name="Ogas R."/>
            <person name="Tomko P."/>
            <person name="Gavelis G."/>
            <person name="Widhalm J.R."/>
            <person name="Wisecaver J.H."/>
        </authorList>
    </citation>
    <scope>NUCLEOTIDE SEQUENCE</scope>
    <source>
        <strain evidence="1">ECLA1</strain>
    </source>
</reference>
<name>A0AAE0Y1A2_9GAST</name>
<evidence type="ECO:0000313" key="1">
    <source>
        <dbReference type="EMBL" id="KAK3727840.1"/>
    </source>
</evidence>
<organism evidence="1 2">
    <name type="scientific">Elysia crispata</name>
    <name type="common">lettuce slug</name>
    <dbReference type="NCBI Taxonomy" id="231223"/>
    <lineage>
        <taxon>Eukaryota</taxon>
        <taxon>Metazoa</taxon>
        <taxon>Spiralia</taxon>
        <taxon>Lophotrochozoa</taxon>
        <taxon>Mollusca</taxon>
        <taxon>Gastropoda</taxon>
        <taxon>Heterobranchia</taxon>
        <taxon>Euthyneura</taxon>
        <taxon>Panpulmonata</taxon>
        <taxon>Sacoglossa</taxon>
        <taxon>Placobranchoidea</taxon>
        <taxon>Plakobranchidae</taxon>
        <taxon>Elysia</taxon>
    </lineage>
</organism>
<dbReference type="Proteomes" id="UP001283361">
    <property type="component" value="Unassembled WGS sequence"/>
</dbReference>
<accession>A0AAE0Y1A2</accession>
<sequence length="107" mass="11510">AAAECGDSKLCRVATPHAAPTHARTQPVIVICRHRSTILPNDQSGQITVGSYCNAMPGPVGLIAMPCPAWLISTQHTWFLMGSIFMLRVQEAFGDQNLEPSANIVHS</sequence>
<gene>
    <name evidence="1" type="ORF">RRG08_049625</name>
</gene>